<reference evidence="2" key="2">
    <citation type="submission" date="2023-03" db="EMBL/GenBank/DDBJ databases">
        <authorList>
            <person name="Zhang Z."/>
        </authorList>
    </citation>
    <scope>NUCLEOTIDE SEQUENCE</scope>
    <source>
        <strain evidence="2">DSA</strain>
    </source>
</reference>
<sequence length="137" mass="14998">MSVYDMAVELGKNLSTSQEYAKVLDSQRAVSQDPEARSLVNDFQQLQKSYQRMQMMGHQLTQENLKKLSEMEKQASSHPLVKAYLDAQAGFYEVVNMVNVKIQEGLTGKSVSEDDPTGQASCSSTKGSSECGSCSGC</sequence>
<gene>
    <name evidence="2" type="ORF">P6N53_17440</name>
</gene>
<feature type="compositionally biased region" description="Low complexity" evidence="1">
    <location>
        <begin position="121"/>
        <end position="137"/>
    </location>
</feature>
<dbReference type="Gene3D" id="1.20.1500.10">
    <property type="entry name" value="YheA/YmcA-like"/>
    <property type="match status" value="1"/>
</dbReference>
<evidence type="ECO:0000313" key="3">
    <source>
        <dbReference type="Proteomes" id="UP001172911"/>
    </source>
</evidence>
<keyword evidence="3" id="KW-1185">Reference proteome</keyword>
<evidence type="ECO:0000256" key="1">
    <source>
        <dbReference type="SAM" id="MobiDB-lite"/>
    </source>
</evidence>
<dbReference type="Pfam" id="PF06133">
    <property type="entry name" value="Com_YlbF"/>
    <property type="match status" value="1"/>
</dbReference>
<proteinExistence type="predicted"/>
<name>A0AAW7ZIG3_9FIRM</name>
<dbReference type="EMBL" id="JARPTC010000030">
    <property type="protein sequence ID" value="MDO7788996.1"/>
    <property type="molecule type" value="Genomic_DNA"/>
</dbReference>
<protein>
    <submittedName>
        <fullName evidence="2">YlbF family regulator</fullName>
    </submittedName>
</protein>
<dbReference type="RefSeq" id="WP_304545430.1">
    <property type="nucleotide sequence ID" value="NZ_JARPTC010000030.1"/>
</dbReference>
<reference evidence="2" key="1">
    <citation type="journal article" date="2023" name="J. Hazard. Mater.">
        <title>Anaerobic biodegradation of pyrene and benzo[a]pyrene by a new sulfate-reducing Desulforamulus aquiferis strain DSA.</title>
        <authorList>
            <person name="Zhang Z."/>
            <person name="Sun J."/>
            <person name="Gong X."/>
            <person name="Wang C."/>
            <person name="Wang H."/>
        </authorList>
    </citation>
    <scope>NUCLEOTIDE SEQUENCE</scope>
    <source>
        <strain evidence="2">DSA</strain>
    </source>
</reference>
<dbReference type="InterPro" id="IPR010368">
    <property type="entry name" value="Com_YlbF"/>
</dbReference>
<accession>A0AAW7ZIG3</accession>
<dbReference type="AlphaFoldDB" id="A0AAW7ZIG3"/>
<dbReference type="SUPFAM" id="SSF158622">
    <property type="entry name" value="YheA/YmcA-like"/>
    <property type="match status" value="1"/>
</dbReference>
<comment type="caution">
    <text evidence="2">The sequence shown here is derived from an EMBL/GenBank/DDBJ whole genome shotgun (WGS) entry which is preliminary data.</text>
</comment>
<organism evidence="2 3">
    <name type="scientific">Desulforamulus aquiferis</name>
    <dbReference type="NCBI Taxonomy" id="1397668"/>
    <lineage>
        <taxon>Bacteria</taxon>
        <taxon>Bacillati</taxon>
        <taxon>Bacillota</taxon>
        <taxon>Clostridia</taxon>
        <taxon>Eubacteriales</taxon>
        <taxon>Peptococcaceae</taxon>
        <taxon>Desulforamulus</taxon>
    </lineage>
</organism>
<dbReference type="Proteomes" id="UP001172911">
    <property type="component" value="Unassembled WGS sequence"/>
</dbReference>
<dbReference type="InterPro" id="IPR023378">
    <property type="entry name" value="YheA/YmcA-like_dom_sf"/>
</dbReference>
<feature type="region of interest" description="Disordered" evidence="1">
    <location>
        <begin position="106"/>
        <end position="137"/>
    </location>
</feature>
<evidence type="ECO:0000313" key="2">
    <source>
        <dbReference type="EMBL" id="MDO7788996.1"/>
    </source>
</evidence>